<dbReference type="GO" id="GO:0007165">
    <property type="term" value="P:signal transduction"/>
    <property type="evidence" value="ECO:0007669"/>
    <property type="project" value="TreeGrafter"/>
</dbReference>
<dbReference type="InterPro" id="IPR055210">
    <property type="entry name" value="CtpA/B_N"/>
</dbReference>
<keyword evidence="2 5" id="KW-0645">Protease</keyword>
<dbReference type="InterPro" id="IPR005151">
    <property type="entry name" value="Tail-specific_protease"/>
</dbReference>
<gene>
    <name evidence="8" type="ORF">SAMN05660235_02215</name>
</gene>
<dbReference type="CDD" id="cd06782">
    <property type="entry name" value="cpPDZ_CPP-like"/>
    <property type="match status" value="1"/>
</dbReference>
<keyword evidence="4 5" id="KW-0720">Serine protease</keyword>
<evidence type="ECO:0000259" key="7">
    <source>
        <dbReference type="PROSITE" id="PS50106"/>
    </source>
</evidence>
<dbReference type="Gene3D" id="3.90.226.10">
    <property type="entry name" value="2-enoyl-CoA Hydratase, Chain A, domain 1"/>
    <property type="match status" value="1"/>
</dbReference>
<accession>A0A1G7MLL9</accession>
<dbReference type="NCBIfam" id="TIGR00225">
    <property type="entry name" value="prc"/>
    <property type="match status" value="1"/>
</dbReference>
<dbReference type="OrthoDB" id="9812068at2"/>
<dbReference type="SUPFAM" id="SSF52096">
    <property type="entry name" value="ClpP/crotonase"/>
    <property type="match status" value="1"/>
</dbReference>
<evidence type="ECO:0000256" key="6">
    <source>
        <dbReference type="SAM" id="Phobius"/>
    </source>
</evidence>
<evidence type="ECO:0000256" key="2">
    <source>
        <dbReference type="ARBA" id="ARBA00022670"/>
    </source>
</evidence>
<dbReference type="InterPro" id="IPR041489">
    <property type="entry name" value="PDZ_6"/>
</dbReference>
<dbReference type="Pfam" id="PF17820">
    <property type="entry name" value="PDZ_6"/>
    <property type="match status" value="1"/>
</dbReference>
<dbReference type="EMBL" id="FNBU01000018">
    <property type="protein sequence ID" value="SDF62597.1"/>
    <property type="molecule type" value="Genomic_DNA"/>
</dbReference>
<dbReference type="RefSeq" id="WP_093690855.1">
    <property type="nucleotide sequence ID" value="NZ_FNBU01000018.1"/>
</dbReference>
<dbReference type="CDD" id="cd07560">
    <property type="entry name" value="Peptidase_S41_CPP"/>
    <property type="match status" value="1"/>
</dbReference>
<dbReference type="InterPro" id="IPR029045">
    <property type="entry name" value="ClpP/crotonase-like_dom_sf"/>
</dbReference>
<dbReference type="Pfam" id="PF22694">
    <property type="entry name" value="CtpB_N-like"/>
    <property type="match status" value="1"/>
</dbReference>
<dbReference type="InterPro" id="IPR001478">
    <property type="entry name" value="PDZ"/>
</dbReference>
<dbReference type="PANTHER" id="PTHR32060:SF30">
    <property type="entry name" value="CARBOXY-TERMINAL PROCESSING PROTEASE CTPA"/>
    <property type="match status" value="1"/>
</dbReference>
<dbReference type="GO" id="GO:0004175">
    <property type="term" value="F:endopeptidase activity"/>
    <property type="evidence" value="ECO:0007669"/>
    <property type="project" value="TreeGrafter"/>
</dbReference>
<dbReference type="SMART" id="SM00245">
    <property type="entry name" value="TSPc"/>
    <property type="match status" value="1"/>
</dbReference>
<dbReference type="Proteomes" id="UP000243333">
    <property type="component" value="Unassembled WGS sequence"/>
</dbReference>
<evidence type="ECO:0000313" key="9">
    <source>
        <dbReference type="Proteomes" id="UP000243333"/>
    </source>
</evidence>
<dbReference type="InterPro" id="IPR036034">
    <property type="entry name" value="PDZ_sf"/>
</dbReference>
<dbReference type="GO" id="GO:0008236">
    <property type="term" value="F:serine-type peptidase activity"/>
    <property type="evidence" value="ECO:0007669"/>
    <property type="project" value="UniProtKB-KW"/>
</dbReference>
<dbReference type="PROSITE" id="PS50106">
    <property type="entry name" value="PDZ"/>
    <property type="match status" value="1"/>
</dbReference>
<dbReference type="InterPro" id="IPR004447">
    <property type="entry name" value="Peptidase_S41A"/>
</dbReference>
<comment type="similarity">
    <text evidence="1 5">Belongs to the peptidase S41A family.</text>
</comment>
<evidence type="ECO:0000256" key="3">
    <source>
        <dbReference type="ARBA" id="ARBA00022801"/>
    </source>
</evidence>
<dbReference type="Pfam" id="PF03572">
    <property type="entry name" value="Peptidase_S41"/>
    <property type="match status" value="1"/>
</dbReference>
<organism evidence="8 9">
    <name type="scientific">Sporolituus thermophilus DSM 23256</name>
    <dbReference type="NCBI Taxonomy" id="1123285"/>
    <lineage>
        <taxon>Bacteria</taxon>
        <taxon>Bacillati</taxon>
        <taxon>Bacillota</taxon>
        <taxon>Negativicutes</taxon>
        <taxon>Selenomonadales</taxon>
        <taxon>Sporomusaceae</taxon>
        <taxon>Sporolituus</taxon>
    </lineage>
</organism>
<dbReference type="Gene3D" id="3.30.750.44">
    <property type="match status" value="1"/>
</dbReference>
<dbReference type="PANTHER" id="PTHR32060">
    <property type="entry name" value="TAIL-SPECIFIC PROTEASE"/>
    <property type="match status" value="1"/>
</dbReference>
<dbReference type="STRING" id="1123285.SAMN05660235_02215"/>
<evidence type="ECO:0000256" key="1">
    <source>
        <dbReference type="ARBA" id="ARBA00009179"/>
    </source>
</evidence>
<name>A0A1G7MLL9_9FIRM</name>
<keyword evidence="9" id="KW-1185">Reference proteome</keyword>
<evidence type="ECO:0000256" key="5">
    <source>
        <dbReference type="RuleBase" id="RU004404"/>
    </source>
</evidence>
<feature type="transmembrane region" description="Helical" evidence="6">
    <location>
        <begin position="7"/>
        <end position="30"/>
    </location>
</feature>
<protein>
    <submittedName>
        <fullName evidence="8">Carboxyl-terminal processing protease</fullName>
    </submittedName>
</protein>
<dbReference type="Gene3D" id="2.30.42.10">
    <property type="match status" value="1"/>
</dbReference>
<keyword evidence="6" id="KW-1133">Transmembrane helix</keyword>
<sequence length="384" mass="41311">MPNRRKLLVGAILLVVATFVLTAGGFLYLLNAGSADVVSTLKFFRALQIVRSRYIEEVPMDTLMSGAIKGMVNSLGDPHSVYLDAKMYKEFMIETEGSFGGVGIVIGVKDKVLTVVSPIEGTPGDKAGIKSGDQILKIDGQETKDLALDEAVNKIRGPEGSQVTLTIRRPATQEVKDYTLTRSNIQIRTVAGKMLPDKIGYIRISMFNENTGADLNRKYQELEKEGMKAVILDLRDNPGGLLEESVKVANKFVPKGPVVSVVTRDGRQETHSSTLEAVKYPVVVLVNGGSASASEIVAGAIQDTGAGTLVGTKTYGKGSVQTIMRLDNGTAIKLTIAKYLTPSGRSINGVGIEPDVKVELPEPRQPGQKDIQLEKAIEILKSKL</sequence>
<dbReference type="FunFam" id="2.30.42.10:FF:000063">
    <property type="entry name" value="Peptidase, S41 family"/>
    <property type="match status" value="1"/>
</dbReference>
<dbReference type="AlphaFoldDB" id="A0A1G7MLL9"/>
<keyword evidence="3 5" id="KW-0378">Hydrolase</keyword>
<proteinExistence type="inferred from homology"/>
<evidence type="ECO:0000313" key="8">
    <source>
        <dbReference type="EMBL" id="SDF62597.1"/>
    </source>
</evidence>
<keyword evidence="6" id="KW-0812">Transmembrane</keyword>
<dbReference type="SMART" id="SM00228">
    <property type="entry name" value="PDZ"/>
    <property type="match status" value="1"/>
</dbReference>
<evidence type="ECO:0000256" key="4">
    <source>
        <dbReference type="ARBA" id="ARBA00022825"/>
    </source>
</evidence>
<dbReference type="GO" id="GO:0006508">
    <property type="term" value="P:proteolysis"/>
    <property type="evidence" value="ECO:0007669"/>
    <property type="project" value="UniProtKB-KW"/>
</dbReference>
<dbReference type="GO" id="GO:0030288">
    <property type="term" value="C:outer membrane-bounded periplasmic space"/>
    <property type="evidence" value="ECO:0007669"/>
    <property type="project" value="TreeGrafter"/>
</dbReference>
<feature type="domain" description="PDZ" evidence="7">
    <location>
        <begin position="92"/>
        <end position="170"/>
    </location>
</feature>
<reference evidence="9" key="1">
    <citation type="submission" date="2016-10" db="EMBL/GenBank/DDBJ databases">
        <authorList>
            <person name="Varghese N."/>
            <person name="Submissions S."/>
        </authorList>
    </citation>
    <scope>NUCLEOTIDE SEQUENCE [LARGE SCALE GENOMIC DNA]</scope>
    <source>
        <strain evidence="9">DSM 23256</strain>
    </source>
</reference>
<dbReference type="SUPFAM" id="SSF50156">
    <property type="entry name" value="PDZ domain-like"/>
    <property type="match status" value="1"/>
</dbReference>
<keyword evidence="6" id="KW-0472">Membrane</keyword>